<dbReference type="AlphaFoldDB" id="A0A0D1XS34"/>
<organism evidence="1 2">
    <name type="scientific">Verruconis gallopava</name>
    <dbReference type="NCBI Taxonomy" id="253628"/>
    <lineage>
        <taxon>Eukaryota</taxon>
        <taxon>Fungi</taxon>
        <taxon>Dikarya</taxon>
        <taxon>Ascomycota</taxon>
        <taxon>Pezizomycotina</taxon>
        <taxon>Dothideomycetes</taxon>
        <taxon>Pleosporomycetidae</taxon>
        <taxon>Venturiales</taxon>
        <taxon>Sympoventuriaceae</taxon>
        <taxon>Verruconis</taxon>
    </lineage>
</organism>
<dbReference type="EMBL" id="KN847537">
    <property type="protein sequence ID" value="KIW05496.1"/>
    <property type="molecule type" value="Genomic_DNA"/>
</dbReference>
<gene>
    <name evidence="1" type="ORF">PV09_03379</name>
</gene>
<dbReference type="GeneID" id="27311352"/>
<protein>
    <submittedName>
        <fullName evidence="1">Uncharacterized protein</fullName>
    </submittedName>
</protein>
<dbReference type="InterPro" id="IPR036259">
    <property type="entry name" value="MFS_trans_sf"/>
</dbReference>
<dbReference type="Gene3D" id="1.20.1250.20">
    <property type="entry name" value="MFS general substrate transporter like domains"/>
    <property type="match status" value="1"/>
</dbReference>
<evidence type="ECO:0000313" key="2">
    <source>
        <dbReference type="Proteomes" id="UP000053259"/>
    </source>
</evidence>
<dbReference type="InParanoid" id="A0A0D1XS34"/>
<evidence type="ECO:0000313" key="1">
    <source>
        <dbReference type="EMBL" id="KIW05496.1"/>
    </source>
</evidence>
<proteinExistence type="predicted"/>
<dbReference type="RefSeq" id="XP_016215365.1">
    <property type="nucleotide sequence ID" value="XM_016356572.1"/>
</dbReference>
<sequence length="161" mass="18099">MVRFLNTSSSERERWRYDKLDQQEAVNLVEDSHPSGSTSVEAVEGEEDSMLHGTAALIKNRFPGIRVLDPFHKAQPFGGTTLAEQETFEPWDEDEPTPAERRTLRKIADTVPYSAFLVAIVELCERFAYFGMTGPFQNYIANKYNDPSGNPGALSVLIGWI</sequence>
<dbReference type="VEuPathDB" id="FungiDB:PV09_03379"/>
<dbReference type="Proteomes" id="UP000053259">
    <property type="component" value="Unassembled WGS sequence"/>
</dbReference>
<name>A0A0D1XS34_9PEZI</name>
<dbReference type="OrthoDB" id="8904098at2759"/>
<reference evidence="1 2" key="1">
    <citation type="submission" date="2015-01" db="EMBL/GenBank/DDBJ databases">
        <title>The Genome Sequence of Ochroconis gallopava CBS43764.</title>
        <authorList>
            <consortium name="The Broad Institute Genomics Platform"/>
            <person name="Cuomo C."/>
            <person name="de Hoog S."/>
            <person name="Gorbushina A."/>
            <person name="Stielow B."/>
            <person name="Teixiera M."/>
            <person name="Abouelleil A."/>
            <person name="Chapman S.B."/>
            <person name="Priest M."/>
            <person name="Young S.K."/>
            <person name="Wortman J."/>
            <person name="Nusbaum C."/>
            <person name="Birren B."/>
        </authorList>
    </citation>
    <scope>NUCLEOTIDE SEQUENCE [LARGE SCALE GENOMIC DNA]</scope>
    <source>
        <strain evidence="1 2">CBS 43764</strain>
    </source>
</reference>
<dbReference type="HOGENOM" id="CLU_1645039_0_0_1"/>
<accession>A0A0D1XS34</accession>
<keyword evidence="2" id="KW-1185">Reference proteome</keyword>